<proteinExistence type="predicted"/>
<sequence>MLKYQQIAKQIFSYIQDSQLKQGDQLPSLTELVTDYQASKITIQKAIAELEKEGFIYQVQGSGTFVRSMPTDDYINFNLSNGWNSDFTKEPTENSNINVQKISPSLAVAQKLNCTVDIPVFKVQRTKSINNKVFCFETSYYNSKLVPYLNDSIAQQSLFNYIKLAYNITISFTDKYFDVRELTSIESEKLGFPEKILDCQFMKHFIQQVVKYLIIPKMFITLIIRSFIYKINDEKIPVS</sequence>
<dbReference type="InterPro" id="IPR036390">
    <property type="entry name" value="WH_DNA-bd_sf"/>
</dbReference>
<evidence type="ECO:0000256" key="3">
    <source>
        <dbReference type="ARBA" id="ARBA00023163"/>
    </source>
</evidence>
<dbReference type="RefSeq" id="WP_002827453.1">
    <property type="nucleotide sequence ID" value="NZ_GG697128.1"/>
</dbReference>
<dbReference type="EMBL" id="ACKU01000032">
    <property type="protein sequence ID" value="EER74092.1"/>
    <property type="molecule type" value="Genomic_DNA"/>
</dbReference>
<dbReference type="Pfam" id="PF00392">
    <property type="entry name" value="GntR"/>
    <property type="match status" value="1"/>
</dbReference>
<keyword evidence="2" id="KW-0238">DNA-binding</keyword>
<dbReference type="CDD" id="cd07377">
    <property type="entry name" value="WHTH_GntR"/>
    <property type="match status" value="1"/>
</dbReference>
<accession>C5RCD6</accession>
<dbReference type="GO" id="GO:0003677">
    <property type="term" value="F:DNA binding"/>
    <property type="evidence" value="ECO:0007669"/>
    <property type="project" value="UniProtKB-KW"/>
</dbReference>
<dbReference type="InterPro" id="IPR028978">
    <property type="entry name" value="Chorismate_lyase_/UTRA_dom_sf"/>
</dbReference>
<reference evidence="5 6" key="1">
    <citation type="submission" date="2009-04" db="EMBL/GenBank/DDBJ databases">
        <authorList>
            <person name="Qin X."/>
            <person name="Bachman B."/>
            <person name="Battles P."/>
            <person name="Bell A."/>
            <person name="Bess C."/>
            <person name="Bickham C."/>
            <person name="Chaboub L."/>
            <person name="Chen D."/>
            <person name="Coyle M."/>
            <person name="Deiros D.R."/>
            <person name="Dinh H."/>
            <person name="Forbes L."/>
            <person name="Fowler G."/>
            <person name="Francisco L."/>
            <person name="Fu Q."/>
            <person name="Gubbala S."/>
            <person name="Hale W."/>
            <person name="Han Y."/>
            <person name="Hemphill L."/>
            <person name="Highlander S.K."/>
            <person name="Hirani K."/>
            <person name="Hogues M."/>
            <person name="Jackson L."/>
            <person name="Jakkamsetti A."/>
            <person name="Javaid M."/>
            <person name="Jiang H."/>
            <person name="Korchina V."/>
            <person name="Kovar C."/>
            <person name="Lara F."/>
            <person name="Lee S."/>
            <person name="Mata R."/>
            <person name="Mathew T."/>
            <person name="Moen C."/>
            <person name="Morales K."/>
            <person name="Munidasa M."/>
            <person name="Nazareth L."/>
            <person name="Ngo R."/>
            <person name="Nguyen L."/>
            <person name="Okwuonu G."/>
            <person name="Ongeri F."/>
            <person name="Patil S."/>
            <person name="Petrosino J."/>
            <person name="Pham C."/>
            <person name="Pham P."/>
            <person name="Pu L.-L."/>
            <person name="Puazo M."/>
            <person name="Raj R."/>
            <person name="Reid J."/>
            <person name="Rouhana J."/>
            <person name="Saada N."/>
            <person name="Shang Y."/>
            <person name="Simmons D."/>
            <person name="Thornton R."/>
            <person name="Warren J."/>
            <person name="Weissenberger G."/>
            <person name="Zhang J."/>
            <person name="Zhang L."/>
            <person name="Zhou C."/>
            <person name="Zhu D."/>
            <person name="Muzny D."/>
            <person name="Worley K."/>
            <person name="Gibbs R."/>
        </authorList>
    </citation>
    <scope>NUCLEOTIDE SEQUENCE [LARGE SCALE GENOMIC DNA]</scope>
    <source>
        <strain evidence="5 6">ATCC 33313</strain>
    </source>
</reference>
<evidence type="ECO:0000256" key="2">
    <source>
        <dbReference type="ARBA" id="ARBA00023125"/>
    </source>
</evidence>
<dbReference type="HOGENOM" id="CLU_063236_5_0_9"/>
<organism evidence="5 6">
    <name type="scientific">Weissella paramesenteroides ATCC 33313</name>
    <dbReference type="NCBI Taxonomy" id="585506"/>
    <lineage>
        <taxon>Bacteria</taxon>
        <taxon>Bacillati</taxon>
        <taxon>Bacillota</taxon>
        <taxon>Bacilli</taxon>
        <taxon>Lactobacillales</taxon>
        <taxon>Lactobacillaceae</taxon>
        <taxon>Weissella</taxon>
    </lineage>
</organism>
<dbReference type="Gene3D" id="3.40.1410.10">
    <property type="entry name" value="Chorismate lyase-like"/>
    <property type="match status" value="1"/>
</dbReference>
<dbReference type="STRING" id="585506.HMPREF0877_1632"/>
<dbReference type="InterPro" id="IPR011663">
    <property type="entry name" value="UTRA"/>
</dbReference>
<dbReference type="Proteomes" id="UP000004528">
    <property type="component" value="Unassembled WGS sequence"/>
</dbReference>
<dbReference type="SMART" id="SM00345">
    <property type="entry name" value="HTH_GNTR"/>
    <property type="match status" value="1"/>
</dbReference>
<dbReference type="GO" id="GO:0045892">
    <property type="term" value="P:negative regulation of DNA-templated transcription"/>
    <property type="evidence" value="ECO:0007669"/>
    <property type="project" value="TreeGrafter"/>
</dbReference>
<name>C5RCD6_WEIPA</name>
<evidence type="ECO:0000313" key="6">
    <source>
        <dbReference type="Proteomes" id="UP000004528"/>
    </source>
</evidence>
<dbReference type="SUPFAM" id="SSF46785">
    <property type="entry name" value="Winged helix' DNA-binding domain"/>
    <property type="match status" value="1"/>
</dbReference>
<dbReference type="AlphaFoldDB" id="C5RCD6"/>
<dbReference type="InterPro" id="IPR050679">
    <property type="entry name" value="Bact_HTH_transcr_reg"/>
</dbReference>
<dbReference type="eggNOG" id="COG2188">
    <property type="taxonomic scope" value="Bacteria"/>
</dbReference>
<keyword evidence="6" id="KW-1185">Reference proteome</keyword>
<dbReference type="InterPro" id="IPR000524">
    <property type="entry name" value="Tscrpt_reg_HTH_GntR"/>
</dbReference>
<dbReference type="PROSITE" id="PS50949">
    <property type="entry name" value="HTH_GNTR"/>
    <property type="match status" value="1"/>
</dbReference>
<gene>
    <name evidence="5" type="ORF">HMPREF0877_1632</name>
</gene>
<dbReference type="Pfam" id="PF07702">
    <property type="entry name" value="UTRA"/>
    <property type="match status" value="1"/>
</dbReference>
<comment type="caution">
    <text evidence="5">The sequence shown here is derived from an EMBL/GenBank/DDBJ whole genome shotgun (WGS) entry which is preliminary data.</text>
</comment>
<keyword evidence="3" id="KW-0804">Transcription</keyword>
<dbReference type="GO" id="GO:0003700">
    <property type="term" value="F:DNA-binding transcription factor activity"/>
    <property type="evidence" value="ECO:0007669"/>
    <property type="project" value="InterPro"/>
</dbReference>
<evidence type="ECO:0000256" key="1">
    <source>
        <dbReference type="ARBA" id="ARBA00023015"/>
    </source>
</evidence>
<dbReference type="PRINTS" id="PR00035">
    <property type="entry name" value="HTHGNTR"/>
</dbReference>
<evidence type="ECO:0000313" key="5">
    <source>
        <dbReference type="EMBL" id="EER74092.1"/>
    </source>
</evidence>
<evidence type="ECO:0000259" key="4">
    <source>
        <dbReference type="PROSITE" id="PS50949"/>
    </source>
</evidence>
<dbReference type="SUPFAM" id="SSF64288">
    <property type="entry name" value="Chorismate lyase-like"/>
    <property type="match status" value="1"/>
</dbReference>
<dbReference type="InterPro" id="IPR036388">
    <property type="entry name" value="WH-like_DNA-bd_sf"/>
</dbReference>
<keyword evidence="1" id="KW-0805">Transcription regulation</keyword>
<dbReference type="PANTHER" id="PTHR44846">
    <property type="entry name" value="MANNOSYL-D-GLYCERATE TRANSPORT/METABOLISM SYSTEM REPRESSOR MNGR-RELATED"/>
    <property type="match status" value="1"/>
</dbReference>
<protein>
    <submittedName>
        <fullName evidence="5">Transcriptional regulator, GntR family</fullName>
    </submittedName>
</protein>
<dbReference type="Gene3D" id="1.10.10.10">
    <property type="entry name" value="Winged helix-like DNA-binding domain superfamily/Winged helix DNA-binding domain"/>
    <property type="match status" value="1"/>
</dbReference>
<dbReference type="PANTHER" id="PTHR44846:SF4">
    <property type="entry name" value="HTH GNTR-TYPE DOMAIN-CONTAINING PROTEIN"/>
    <property type="match status" value="1"/>
</dbReference>
<feature type="domain" description="HTH gntR-type" evidence="4">
    <location>
        <begin position="1"/>
        <end position="69"/>
    </location>
</feature>